<gene>
    <name evidence="1" type="ORF">AFUS01_LOCUS45134</name>
</gene>
<evidence type="ECO:0008006" key="3">
    <source>
        <dbReference type="Google" id="ProtNLM"/>
    </source>
</evidence>
<proteinExistence type="predicted"/>
<evidence type="ECO:0000313" key="2">
    <source>
        <dbReference type="Proteomes" id="UP000708208"/>
    </source>
</evidence>
<sequence length="528" mass="59644">KFDHPWNLIMKVDIGLINDFIQQLDKRSKVQEILVVSFLRRLVNSFTGDDSRKLSGALKESRTVRSSRFLNLWMVDSGGWEVGKDLPRLNVTESTVTDLLEATVLTLKEILPMQRDSDGWTTIEALIILFHHWTIQLSRVEDNSTLQYSHQLLLSCCDVISKACSVKLCASRICGEEKHFIGSALLFFALTVDRCSALLSLNDCVLSQIIETVSICLLNPQLQCYRELFWRSSVLLGKVGFLNGMFLEEIVSKPAFVTLVHDWEKWKNIDWKCEAILAMLSDVIPVLGRDGVSTHLKLYKDVLLACINFKGLNVAGKNNAVFALGLLIERSHEDFQEEDILDFIRSLCGLLDNSDSTLVVEDQIFHDNVIGAIARISCYYLDPVSLQTVVPLLHTTMPLKTDVEENVPVLRFWNIWFRTPEVIPQYLPGLVDAVVRVATLFPSEDKLSSGLLELLTKIELDYPTQFVEILRQLKLQDGSPASIASSSMGSTFENSSVGDSYYRYDKVDDSLKDLSSLNRMNLPKVSIR</sequence>
<name>A0A8J2Q0N8_9HEXA</name>
<dbReference type="Proteomes" id="UP000708208">
    <property type="component" value="Unassembled WGS sequence"/>
</dbReference>
<feature type="non-terminal residue" evidence="1">
    <location>
        <position position="1"/>
    </location>
</feature>
<comment type="caution">
    <text evidence="1">The sequence shown here is derived from an EMBL/GenBank/DDBJ whole genome shotgun (WGS) entry which is preliminary data.</text>
</comment>
<reference evidence="1" key="1">
    <citation type="submission" date="2021-06" db="EMBL/GenBank/DDBJ databases">
        <authorList>
            <person name="Hodson N. C."/>
            <person name="Mongue J. A."/>
            <person name="Jaron S. K."/>
        </authorList>
    </citation>
    <scope>NUCLEOTIDE SEQUENCE</scope>
</reference>
<organism evidence="1 2">
    <name type="scientific">Allacma fusca</name>
    <dbReference type="NCBI Taxonomy" id="39272"/>
    <lineage>
        <taxon>Eukaryota</taxon>
        <taxon>Metazoa</taxon>
        <taxon>Ecdysozoa</taxon>
        <taxon>Arthropoda</taxon>
        <taxon>Hexapoda</taxon>
        <taxon>Collembola</taxon>
        <taxon>Symphypleona</taxon>
        <taxon>Sminthuridae</taxon>
        <taxon>Allacma</taxon>
    </lineage>
</organism>
<keyword evidence="2" id="KW-1185">Reference proteome</keyword>
<dbReference type="OrthoDB" id="7862313at2759"/>
<dbReference type="EMBL" id="CAJVCH010570770">
    <property type="protein sequence ID" value="CAG7835812.1"/>
    <property type="molecule type" value="Genomic_DNA"/>
</dbReference>
<protein>
    <recommendedName>
        <fullName evidence="3">ARM repeat superfamily protein</fullName>
    </recommendedName>
</protein>
<accession>A0A8J2Q0N8</accession>
<evidence type="ECO:0000313" key="1">
    <source>
        <dbReference type="EMBL" id="CAG7835812.1"/>
    </source>
</evidence>
<dbReference type="AlphaFoldDB" id="A0A8J2Q0N8"/>